<protein>
    <submittedName>
        <fullName evidence="2">Uncharacterized protein</fullName>
    </submittedName>
</protein>
<dbReference type="EMBL" id="VSRR010002875">
    <property type="protein sequence ID" value="MPC33647.1"/>
    <property type="molecule type" value="Genomic_DNA"/>
</dbReference>
<accession>A0A5B7EK81</accession>
<reference evidence="2 3" key="1">
    <citation type="submission" date="2019-05" db="EMBL/GenBank/DDBJ databases">
        <title>Another draft genome of Portunus trituberculatus and its Hox gene families provides insights of decapod evolution.</title>
        <authorList>
            <person name="Jeong J.-H."/>
            <person name="Song I."/>
            <person name="Kim S."/>
            <person name="Choi T."/>
            <person name="Kim D."/>
            <person name="Ryu S."/>
            <person name="Kim W."/>
        </authorList>
    </citation>
    <scope>NUCLEOTIDE SEQUENCE [LARGE SCALE GENOMIC DNA]</scope>
    <source>
        <tissue evidence="2">Muscle</tissue>
    </source>
</reference>
<comment type="caution">
    <text evidence="2">The sequence shown here is derived from an EMBL/GenBank/DDBJ whole genome shotgun (WGS) entry which is preliminary data.</text>
</comment>
<sequence>MEISWLVVFSSSAISSRGRTEPSRLSRTGRTCTLPPAGRKGLSGVPAQRGSVPRTRSEGCSFKDTNDT</sequence>
<keyword evidence="3" id="KW-1185">Reference proteome</keyword>
<evidence type="ECO:0000313" key="3">
    <source>
        <dbReference type="Proteomes" id="UP000324222"/>
    </source>
</evidence>
<organism evidence="2 3">
    <name type="scientific">Portunus trituberculatus</name>
    <name type="common">Swimming crab</name>
    <name type="synonym">Neptunus trituberculatus</name>
    <dbReference type="NCBI Taxonomy" id="210409"/>
    <lineage>
        <taxon>Eukaryota</taxon>
        <taxon>Metazoa</taxon>
        <taxon>Ecdysozoa</taxon>
        <taxon>Arthropoda</taxon>
        <taxon>Crustacea</taxon>
        <taxon>Multicrustacea</taxon>
        <taxon>Malacostraca</taxon>
        <taxon>Eumalacostraca</taxon>
        <taxon>Eucarida</taxon>
        <taxon>Decapoda</taxon>
        <taxon>Pleocyemata</taxon>
        <taxon>Brachyura</taxon>
        <taxon>Eubrachyura</taxon>
        <taxon>Portunoidea</taxon>
        <taxon>Portunidae</taxon>
        <taxon>Portuninae</taxon>
        <taxon>Portunus</taxon>
    </lineage>
</organism>
<proteinExistence type="predicted"/>
<feature type="region of interest" description="Disordered" evidence="1">
    <location>
        <begin position="16"/>
        <end position="68"/>
    </location>
</feature>
<dbReference type="Proteomes" id="UP000324222">
    <property type="component" value="Unassembled WGS sequence"/>
</dbReference>
<name>A0A5B7EK81_PORTR</name>
<evidence type="ECO:0000256" key="1">
    <source>
        <dbReference type="SAM" id="MobiDB-lite"/>
    </source>
</evidence>
<dbReference type="AlphaFoldDB" id="A0A5B7EK81"/>
<evidence type="ECO:0000313" key="2">
    <source>
        <dbReference type="EMBL" id="MPC33647.1"/>
    </source>
</evidence>
<gene>
    <name evidence="2" type="ORF">E2C01_027004</name>
</gene>